<evidence type="ECO:0000313" key="4">
    <source>
        <dbReference type="Proteomes" id="UP000054845"/>
    </source>
</evidence>
<feature type="compositionally biased region" description="Pro residues" evidence="1">
    <location>
        <begin position="156"/>
        <end position="168"/>
    </location>
</feature>
<dbReference type="Gene3D" id="2.30.29.30">
    <property type="entry name" value="Pleckstrin-homology domain (PH domain)/Phosphotyrosine-binding domain (PTB)"/>
    <property type="match status" value="1"/>
</dbReference>
<evidence type="ECO:0000313" key="3">
    <source>
        <dbReference type="EMBL" id="CEH18493.1"/>
    </source>
</evidence>
<dbReference type="InterPro" id="IPR011993">
    <property type="entry name" value="PH-like_dom_sf"/>
</dbReference>
<feature type="domain" description="PH" evidence="2">
    <location>
        <begin position="203"/>
        <end position="333"/>
    </location>
</feature>
<feature type="compositionally biased region" description="Polar residues" evidence="1">
    <location>
        <begin position="790"/>
        <end position="799"/>
    </location>
</feature>
<feature type="compositionally biased region" description="Basic and acidic residues" evidence="1">
    <location>
        <begin position="659"/>
        <end position="670"/>
    </location>
</feature>
<protein>
    <submittedName>
        <fullName evidence="3">CCR4-NOT TRANSCRIPTIONAL COMPLEX SUBUNIT CAF120-RELATED</fullName>
    </submittedName>
</protein>
<name>A0A0P1BRP4_9BASI</name>
<feature type="compositionally biased region" description="Polar residues" evidence="1">
    <location>
        <begin position="111"/>
        <end position="141"/>
    </location>
</feature>
<feature type="compositionally biased region" description="Polar residues" evidence="1">
    <location>
        <begin position="1"/>
        <end position="13"/>
    </location>
</feature>
<feature type="region of interest" description="Disordered" evidence="1">
    <location>
        <begin position="414"/>
        <end position="437"/>
    </location>
</feature>
<feature type="region of interest" description="Disordered" evidence="1">
    <location>
        <begin position="729"/>
        <end position="799"/>
    </location>
</feature>
<feature type="compositionally biased region" description="Polar residues" evidence="1">
    <location>
        <begin position="761"/>
        <end position="772"/>
    </location>
</feature>
<sequence length="972" mass="104218">MATQQQANWHAQQRGSGPNSGPPSSFRGFPAANGSASIDSNGYAKPADKFSPSQRNSTAFPTQQQNSQSPLMHNLQQSQQQQDRQSQAIPRNGSFNNMNSAGEAEVAASPRPSTNSQVGRPDGSQQGHAPPTHQRTLSTMSMRPLTAYQPTESPDPYQPPGAARPPSPTGSTARSIRTAAAPLTFRSPELRSALSLQDAQSKKIYMEGYLSRRDDLNADGKPLHINDEKKRWHLCFVQLAGTVLSIWSVQAMEQAAREGKEVPPTYINITDSFVDYIGTFSESPQDVVASRGRYENVFAVNAAGQNRILFGVEGSVGRRLVQSWVNGIRLASWEKVRLEEIYSGALIRARLGAAATGDTSAASSGPGGAPGNMEMNIKSPLSKGKMEGWVKARFMGTREWKKCWLVLNELPGGATPQSPAPDGAGMVKSPSTSKGLWGKLKAGDRSSIMSISLPSSSPNAANAVTDIEPPPGSNGAPGIAAFYETKKSKVAFATVQYARHAFAVYPSRPELVEGSSLFKVEGAFPFSTTTSATGKIRQTGWVMVMPELSESIGSKGANAEMMKWLIAFMDVFKLYGRPAAFEWDARNPLSPFFAYPIGPFKDRLFLDRELADFLDIREERHLANRHNLHGIMAARMRGERTPVLPPLPQPNSASVRSLDGAKGKVGDKDTASLSDTPSVAPVSTNPVVTNTVPAAALAPSAPTAAYPSTFGSNKKAMERKTAAQLQAQAHQEAMNKPGRPGAKKKSMAKGPRAHAWGEESTAASAQRQSVFNSHLAHNDGNATPMGGSYSGDQPGSANAGRQTFVSLAPEEQPGAMTAVFQPHGLVQAGAQDKAERSAKQQEHEARMAGAAMVNVPNKPPPPQAGLLGAITAHERERKKDGGYGATLTERERERVAAERRQREEDAMRQQQQQMMGMMGGGQWPGMGGGMPQMNPYMWQQMQMMGMMPPMMGGFGGGSQIGVPQGAATTRVA</sequence>
<dbReference type="AlphaFoldDB" id="A0A0P1BRP4"/>
<proteinExistence type="predicted"/>
<dbReference type="InterPro" id="IPR058155">
    <property type="entry name" value="Skg3/CAF120-like_PH"/>
</dbReference>
<dbReference type="InterPro" id="IPR001849">
    <property type="entry name" value="PH_domain"/>
</dbReference>
<dbReference type="PROSITE" id="PS50003">
    <property type="entry name" value="PH_DOMAIN"/>
    <property type="match status" value="1"/>
</dbReference>
<reference evidence="3 4" key="1">
    <citation type="submission" date="2014-09" db="EMBL/GenBank/DDBJ databases">
        <authorList>
            <person name="Magalhaes I.L.F."/>
            <person name="Oliveira U."/>
            <person name="Santos F.R."/>
            <person name="Vidigal T.H.D.A."/>
            <person name="Brescovit A.D."/>
            <person name="Santos A.J."/>
        </authorList>
    </citation>
    <scope>NUCLEOTIDE SEQUENCE [LARGE SCALE GENOMIC DNA]</scope>
</reference>
<organism evidence="3 4">
    <name type="scientific">Ceraceosorus bombacis</name>
    <dbReference type="NCBI Taxonomy" id="401625"/>
    <lineage>
        <taxon>Eukaryota</taxon>
        <taxon>Fungi</taxon>
        <taxon>Dikarya</taxon>
        <taxon>Basidiomycota</taxon>
        <taxon>Ustilaginomycotina</taxon>
        <taxon>Exobasidiomycetes</taxon>
        <taxon>Ceraceosorales</taxon>
        <taxon>Ceraceosoraceae</taxon>
        <taxon>Ceraceosorus</taxon>
    </lineage>
</organism>
<feature type="region of interest" description="Disordered" evidence="1">
    <location>
        <begin position="1"/>
        <end position="175"/>
    </location>
</feature>
<dbReference type="Pfam" id="PF25381">
    <property type="entry name" value="PH_26"/>
    <property type="match status" value="1"/>
</dbReference>
<dbReference type="OrthoDB" id="5563754at2759"/>
<feature type="compositionally biased region" description="Low complexity" evidence="1">
    <location>
        <begin position="14"/>
        <end position="30"/>
    </location>
</feature>
<evidence type="ECO:0000256" key="1">
    <source>
        <dbReference type="SAM" id="MobiDB-lite"/>
    </source>
</evidence>
<evidence type="ECO:0000259" key="2">
    <source>
        <dbReference type="PROSITE" id="PS50003"/>
    </source>
</evidence>
<keyword evidence="4" id="KW-1185">Reference proteome</keyword>
<accession>A0A0P1BRP4</accession>
<dbReference type="STRING" id="401625.A0A0P1BRP4"/>
<feature type="compositionally biased region" description="Polar residues" evidence="1">
    <location>
        <begin position="51"/>
        <end position="75"/>
    </location>
</feature>
<feature type="region of interest" description="Disordered" evidence="1">
    <location>
        <begin position="641"/>
        <end position="684"/>
    </location>
</feature>
<dbReference type="EMBL" id="CCYA01000275">
    <property type="protein sequence ID" value="CEH18493.1"/>
    <property type="molecule type" value="Genomic_DNA"/>
</dbReference>
<feature type="compositionally biased region" description="Low complexity" evidence="1">
    <location>
        <begin position="76"/>
        <end position="87"/>
    </location>
</feature>
<dbReference type="Proteomes" id="UP000054845">
    <property type="component" value="Unassembled WGS sequence"/>
</dbReference>